<proteinExistence type="inferred from homology"/>
<dbReference type="Proteomes" id="UP001610063">
    <property type="component" value="Unassembled WGS sequence"/>
</dbReference>
<reference evidence="3 4" key="1">
    <citation type="journal article" date="2013" name="Int. J. Syst. Evol. Microbiol.">
        <title>Marinoscillum luteum sp. nov., isolated from marine sediment.</title>
        <authorList>
            <person name="Cha I.T."/>
            <person name="Park S.J."/>
            <person name="Kim S.J."/>
            <person name="Kim J.G."/>
            <person name="Jung M.Y."/>
            <person name="Shin K.S."/>
            <person name="Kwon K.K."/>
            <person name="Yang S.H."/>
            <person name="Seo Y.S."/>
            <person name="Rhee S.K."/>
        </authorList>
    </citation>
    <scope>NUCLEOTIDE SEQUENCE [LARGE SCALE GENOMIC DNA]</scope>
    <source>
        <strain evidence="3 4">KCTC 23939</strain>
    </source>
</reference>
<dbReference type="EMBL" id="JBIPKE010000020">
    <property type="protein sequence ID" value="MFH6985779.1"/>
    <property type="molecule type" value="Genomic_DNA"/>
</dbReference>
<gene>
    <name evidence="3" type="ORF">ACHKAR_20160</name>
</gene>
<protein>
    <submittedName>
        <fullName evidence="3">SRPBCC family protein</fullName>
    </submittedName>
</protein>
<comment type="caution">
    <text evidence="3">The sequence shown here is derived from an EMBL/GenBank/DDBJ whole genome shotgun (WGS) entry which is preliminary data.</text>
</comment>
<accession>A0ABW7NGX4</accession>
<dbReference type="InterPro" id="IPR023393">
    <property type="entry name" value="START-like_dom_sf"/>
</dbReference>
<evidence type="ECO:0000256" key="1">
    <source>
        <dbReference type="ARBA" id="ARBA00006817"/>
    </source>
</evidence>
<name>A0ABW7NGX4_9BACT</name>
<evidence type="ECO:0000313" key="3">
    <source>
        <dbReference type="EMBL" id="MFH6985779.1"/>
    </source>
</evidence>
<dbReference type="Gene3D" id="3.30.530.20">
    <property type="match status" value="1"/>
</dbReference>
<dbReference type="InterPro" id="IPR013538">
    <property type="entry name" value="ASHA1/2-like_C"/>
</dbReference>
<dbReference type="CDD" id="cd08901">
    <property type="entry name" value="SRPBCC_CalC_Aha1-like_8"/>
    <property type="match status" value="1"/>
</dbReference>
<keyword evidence="4" id="KW-1185">Reference proteome</keyword>
<dbReference type="Pfam" id="PF08327">
    <property type="entry name" value="AHSA1"/>
    <property type="match status" value="1"/>
</dbReference>
<comment type="similarity">
    <text evidence="1">Belongs to the AHA1 family.</text>
</comment>
<feature type="domain" description="Activator of Hsp90 ATPase homologue 1/2-like C-terminal" evidence="2">
    <location>
        <begin position="6"/>
        <end position="124"/>
    </location>
</feature>
<evidence type="ECO:0000313" key="4">
    <source>
        <dbReference type="Proteomes" id="UP001610063"/>
    </source>
</evidence>
<dbReference type="SUPFAM" id="SSF55961">
    <property type="entry name" value="Bet v1-like"/>
    <property type="match status" value="1"/>
</dbReference>
<sequence>MLIRKPAKVVFEALINPEITVNFWFTKSSGRLETGKTVIWAWEMYNVTAEVSVGEIIENRRIAIAWGEPSTSVVFELEAYAPDQTYVVIRHFGFHETGDALIAALKDSTGGFTTLLDGMKAYLEHGIQLHLTGDKFAQRPE</sequence>
<organism evidence="3 4">
    <name type="scientific">Marinoscillum luteum</name>
    <dbReference type="NCBI Taxonomy" id="861051"/>
    <lineage>
        <taxon>Bacteria</taxon>
        <taxon>Pseudomonadati</taxon>
        <taxon>Bacteroidota</taxon>
        <taxon>Cytophagia</taxon>
        <taxon>Cytophagales</taxon>
        <taxon>Reichenbachiellaceae</taxon>
        <taxon>Marinoscillum</taxon>
    </lineage>
</organism>
<evidence type="ECO:0000259" key="2">
    <source>
        <dbReference type="Pfam" id="PF08327"/>
    </source>
</evidence>